<proteinExistence type="predicted"/>
<dbReference type="GO" id="GO:0005634">
    <property type="term" value="C:nucleus"/>
    <property type="evidence" value="ECO:0007669"/>
    <property type="project" value="UniProtKB-UniRule"/>
</dbReference>
<dbReference type="PANTHER" id="PTHR10270:SF161">
    <property type="entry name" value="SEX-DETERMINING REGION Y PROTEIN"/>
    <property type="match status" value="1"/>
</dbReference>
<feature type="compositionally biased region" description="Low complexity" evidence="4">
    <location>
        <begin position="380"/>
        <end position="427"/>
    </location>
</feature>
<protein>
    <recommendedName>
        <fullName evidence="5">HMG box domain-containing protein</fullName>
    </recommendedName>
</protein>
<dbReference type="GO" id="GO:0000978">
    <property type="term" value="F:RNA polymerase II cis-regulatory region sequence-specific DNA binding"/>
    <property type="evidence" value="ECO:0007669"/>
    <property type="project" value="TreeGrafter"/>
</dbReference>
<name>A0AAD6YHD7_9AGAR</name>
<dbReference type="PROSITE" id="PS50118">
    <property type="entry name" value="HMG_BOX_2"/>
    <property type="match status" value="1"/>
</dbReference>
<dbReference type="InterPro" id="IPR036910">
    <property type="entry name" value="HMG_box_dom_sf"/>
</dbReference>
<dbReference type="EMBL" id="JARJCW010000021">
    <property type="protein sequence ID" value="KAJ7213630.1"/>
    <property type="molecule type" value="Genomic_DNA"/>
</dbReference>
<feature type="region of interest" description="Disordered" evidence="4">
    <location>
        <begin position="252"/>
        <end position="282"/>
    </location>
</feature>
<feature type="compositionally biased region" description="Low complexity" evidence="4">
    <location>
        <begin position="167"/>
        <end position="189"/>
    </location>
</feature>
<dbReference type="Proteomes" id="UP001219525">
    <property type="component" value="Unassembled WGS sequence"/>
</dbReference>
<evidence type="ECO:0000313" key="6">
    <source>
        <dbReference type="EMBL" id="KAJ7213630.1"/>
    </source>
</evidence>
<keyword evidence="2" id="KW-0804">Transcription</keyword>
<feature type="compositionally biased region" description="Basic and acidic residues" evidence="4">
    <location>
        <begin position="133"/>
        <end position="147"/>
    </location>
</feature>
<feature type="compositionally biased region" description="Basic and acidic residues" evidence="4">
    <location>
        <begin position="1"/>
        <end position="11"/>
    </location>
</feature>
<feature type="compositionally biased region" description="Polar residues" evidence="4">
    <location>
        <begin position="71"/>
        <end position="81"/>
    </location>
</feature>
<dbReference type="PANTHER" id="PTHR10270">
    <property type="entry name" value="SOX TRANSCRIPTION FACTOR"/>
    <property type="match status" value="1"/>
</dbReference>
<evidence type="ECO:0000256" key="2">
    <source>
        <dbReference type="ARBA" id="ARBA00023163"/>
    </source>
</evidence>
<feature type="DNA-binding region" description="HMG box" evidence="3">
    <location>
        <begin position="146"/>
        <end position="244"/>
    </location>
</feature>
<feature type="region of interest" description="Disordered" evidence="4">
    <location>
        <begin position="378"/>
        <end position="429"/>
    </location>
</feature>
<dbReference type="GO" id="GO:0001228">
    <property type="term" value="F:DNA-binding transcription activator activity, RNA polymerase II-specific"/>
    <property type="evidence" value="ECO:0007669"/>
    <property type="project" value="TreeGrafter"/>
</dbReference>
<feature type="region of interest" description="Disordered" evidence="4">
    <location>
        <begin position="71"/>
        <end position="147"/>
    </location>
</feature>
<evidence type="ECO:0000256" key="3">
    <source>
        <dbReference type="PROSITE-ProRule" id="PRU00267"/>
    </source>
</evidence>
<keyword evidence="7" id="KW-1185">Reference proteome</keyword>
<feature type="region of interest" description="Disordered" evidence="4">
    <location>
        <begin position="167"/>
        <end position="206"/>
    </location>
</feature>
<comment type="caution">
    <text evidence="6">The sequence shown here is derived from an EMBL/GenBank/DDBJ whole genome shotgun (WGS) entry which is preliminary data.</text>
</comment>
<accession>A0AAD6YHD7</accession>
<dbReference type="InterPro" id="IPR009071">
    <property type="entry name" value="HMG_box_dom"/>
</dbReference>
<evidence type="ECO:0000313" key="7">
    <source>
        <dbReference type="Proteomes" id="UP001219525"/>
    </source>
</evidence>
<evidence type="ECO:0000256" key="1">
    <source>
        <dbReference type="ARBA" id="ARBA00023125"/>
    </source>
</evidence>
<dbReference type="SUPFAM" id="SSF47095">
    <property type="entry name" value="HMG-box"/>
    <property type="match status" value="1"/>
</dbReference>
<reference evidence="6" key="1">
    <citation type="submission" date="2023-03" db="EMBL/GenBank/DDBJ databases">
        <title>Massive genome expansion in bonnet fungi (Mycena s.s.) driven by repeated elements and novel gene families across ecological guilds.</title>
        <authorList>
            <consortium name="Lawrence Berkeley National Laboratory"/>
            <person name="Harder C.B."/>
            <person name="Miyauchi S."/>
            <person name="Viragh M."/>
            <person name="Kuo A."/>
            <person name="Thoen E."/>
            <person name="Andreopoulos B."/>
            <person name="Lu D."/>
            <person name="Skrede I."/>
            <person name="Drula E."/>
            <person name="Henrissat B."/>
            <person name="Morin E."/>
            <person name="Kohler A."/>
            <person name="Barry K."/>
            <person name="LaButti K."/>
            <person name="Morin E."/>
            <person name="Salamov A."/>
            <person name="Lipzen A."/>
            <person name="Mereny Z."/>
            <person name="Hegedus B."/>
            <person name="Baldrian P."/>
            <person name="Stursova M."/>
            <person name="Weitz H."/>
            <person name="Taylor A."/>
            <person name="Grigoriev I.V."/>
            <person name="Nagy L.G."/>
            <person name="Martin F."/>
            <person name="Kauserud H."/>
        </authorList>
    </citation>
    <scope>NUCLEOTIDE SEQUENCE</scope>
    <source>
        <strain evidence="6">9144</strain>
    </source>
</reference>
<keyword evidence="1 3" id="KW-0238">DNA-binding</keyword>
<dbReference type="InterPro" id="IPR050140">
    <property type="entry name" value="SRY-related_HMG-box_TF-like"/>
</dbReference>
<dbReference type="Gene3D" id="1.10.30.10">
    <property type="entry name" value="High mobility group box domain"/>
    <property type="match status" value="1"/>
</dbReference>
<dbReference type="CDD" id="cd01389">
    <property type="entry name" value="HMG-box_ROX1-like"/>
    <property type="match status" value="1"/>
</dbReference>
<dbReference type="GO" id="GO:0030154">
    <property type="term" value="P:cell differentiation"/>
    <property type="evidence" value="ECO:0007669"/>
    <property type="project" value="TreeGrafter"/>
</dbReference>
<gene>
    <name evidence="6" type="ORF">GGX14DRAFT_619248</name>
</gene>
<evidence type="ECO:0000259" key="5">
    <source>
        <dbReference type="PROSITE" id="PS50118"/>
    </source>
</evidence>
<feature type="region of interest" description="Disordered" evidence="4">
    <location>
        <begin position="1"/>
        <end position="31"/>
    </location>
</feature>
<sequence length="565" mass="58321">MPALRTRDTHSPARHLQVNTAPPPPALAIISPTPRAFTFPLAHNLADSPFSSPSNSPFEPDLSVLALSAASTPISSVSGSSRNHEDDDCRSPPPPPLPLSAYTRTLSPAPTPGAAAASPPAQPTRRKSTGGNPDERRPKKGDEDYVKRPENAFILFRRQCCADRAALGASSPDSAALSSSAPASLVDAPNSADSAALGKKARQADLSKTISAQWRALPAEERAKWEELARERKKEHAERHPGYVYRPQRRAAAQATLGSPSPSAFKRRKGSVDPSEPGTSVEFVVPSARSPHGRSASMPPYQAIQIPNVYLGAGVPPASPDEPSLLPMIANSARKTSHSAGFDYLPTFGAALDFEASLQASDFLRAMFPPYGNALSPTDTGAGAHSHSPASSPSGSGPSSPYTPAATSTGFAPQYAPQQHGHAHAAPSPGSLLEAAYSSADGAGAWGSNPWARLDGSVPPAGLAPGDFDLAGIPEIGWALGDCAFPAASPGGGDEGHAHGYMGLGMDGGEKGYDGGMGLDLGLTGEMGIDMMGMDMSEMEMGDMGMGMGFGGEMGFDGLLAGNGF</sequence>
<dbReference type="AlphaFoldDB" id="A0AAD6YHD7"/>
<evidence type="ECO:0000256" key="4">
    <source>
        <dbReference type="SAM" id="MobiDB-lite"/>
    </source>
</evidence>
<feature type="domain" description="HMG box" evidence="5">
    <location>
        <begin position="146"/>
        <end position="244"/>
    </location>
</feature>
<keyword evidence="3" id="KW-0539">Nucleus</keyword>
<dbReference type="Pfam" id="PF00505">
    <property type="entry name" value="HMG_box"/>
    <property type="match status" value="1"/>
</dbReference>
<organism evidence="6 7">
    <name type="scientific">Mycena pura</name>
    <dbReference type="NCBI Taxonomy" id="153505"/>
    <lineage>
        <taxon>Eukaryota</taxon>
        <taxon>Fungi</taxon>
        <taxon>Dikarya</taxon>
        <taxon>Basidiomycota</taxon>
        <taxon>Agaricomycotina</taxon>
        <taxon>Agaricomycetes</taxon>
        <taxon>Agaricomycetidae</taxon>
        <taxon>Agaricales</taxon>
        <taxon>Marasmiineae</taxon>
        <taxon>Mycenaceae</taxon>
        <taxon>Mycena</taxon>
    </lineage>
</organism>
<dbReference type="SMART" id="SM00398">
    <property type="entry name" value="HMG"/>
    <property type="match status" value="1"/>
</dbReference>